<sequence length="770" mass="82840">MRADTVAFLVWSGLGPNSRQPRASSSRSLLRLQAGAASHENEPPVGSREQKQSASLKYEAAKELPAGANENASPPANHKITPTNGVSPRISLQELTGRTGRLLRSQRNGSAGGAPAACWDQGAAKVPSAPAAAAWLAKRRAILQEPVSVSALVEDVIPGGVRHNGTNQVRNHAMDENAASRANCSQHEAPTAAAAYRESLSGSVVVQNSPFREVVVIFGKRLVRDQITYEYAVRILTLVRHMVTGRIKPSAVCFTGGRDHPDSLVSEAVAGYLFFRHVCEEFSISLDSVAIILEEQHLNARDCMSSILTQLGEQLVGSHFTFVSSDYHLIRIREVEAAAPNLSLLAPLRKLRGTVSYAYTTYPFALSKNAAVALAGRAIVIAAELGIMIVALRSYIEERGLFQRDVFRRFQEATIELGNLCEKCSAALQVQIPTASSTTDDIVFTQDIRLVGEVIESAYFELRQVIRVLEQWVLEKSPLSRMELQNILQQITIVEQRIRSSLDPDRPLTAMEWNHLPLVFLAPVLGPGFEQHSLSGDPGTQPWIPTSPAGATPAPTTATVTSSVHGSTIAPATAAYATSRTESALSSAPAANRNATTTDSSWESSSFVSPSSSMTTSAAVAAEHAAAAAAWHLRKPSASPLNGAGARLRHFASIVAEASQAIFHEVLRPENHEEKARRISEENRRRRRQAAAESGPGLSPAKLRAHRESHAASGTANRRSARTTAASRPANGHVPNGTSAYHEPKPPASGRETDADTTTSDRFTDKRTAT</sequence>
<evidence type="ECO:0000313" key="3">
    <source>
        <dbReference type="Proteomes" id="UP000007014"/>
    </source>
</evidence>
<dbReference type="AlphaFoldDB" id="M1UUY3"/>
<feature type="compositionally biased region" description="Polar residues" evidence="1">
    <location>
        <begin position="70"/>
        <end position="86"/>
    </location>
</feature>
<name>M1UUY3_CYAM1</name>
<feature type="region of interest" description="Disordered" evidence="1">
    <location>
        <begin position="13"/>
        <end position="90"/>
    </location>
</feature>
<dbReference type="EMBL" id="AP006498">
    <property type="protein sequence ID" value="BAM81716.1"/>
    <property type="molecule type" value="Genomic_DNA"/>
</dbReference>
<evidence type="ECO:0008006" key="4">
    <source>
        <dbReference type="Google" id="ProtNLM"/>
    </source>
</evidence>
<dbReference type="GeneID" id="16995974"/>
<feature type="compositionally biased region" description="Low complexity" evidence="1">
    <location>
        <begin position="18"/>
        <end position="38"/>
    </location>
</feature>
<feature type="region of interest" description="Disordered" evidence="1">
    <location>
        <begin position="584"/>
        <end position="610"/>
    </location>
</feature>
<feature type="compositionally biased region" description="Low complexity" evidence="1">
    <location>
        <begin position="546"/>
        <end position="564"/>
    </location>
</feature>
<reference evidence="2 3" key="1">
    <citation type="journal article" date="2004" name="Nature">
        <title>Genome sequence of the ultrasmall unicellular red alga Cyanidioschyzon merolae 10D.</title>
        <authorList>
            <person name="Matsuzaki M."/>
            <person name="Misumi O."/>
            <person name="Shin-i T."/>
            <person name="Maruyama S."/>
            <person name="Takahara M."/>
            <person name="Miyagishima S."/>
            <person name="Mori T."/>
            <person name="Nishida K."/>
            <person name="Yagisawa F."/>
            <person name="Nishida K."/>
            <person name="Yoshida Y."/>
            <person name="Nishimura Y."/>
            <person name="Nakao S."/>
            <person name="Kobayashi T."/>
            <person name="Momoyama Y."/>
            <person name="Higashiyama T."/>
            <person name="Minoda A."/>
            <person name="Sano M."/>
            <person name="Nomoto H."/>
            <person name="Oishi K."/>
            <person name="Hayashi H."/>
            <person name="Ohta F."/>
            <person name="Nishizaka S."/>
            <person name="Haga S."/>
            <person name="Miura S."/>
            <person name="Morishita T."/>
            <person name="Kabeya Y."/>
            <person name="Terasawa K."/>
            <person name="Suzuki Y."/>
            <person name="Ishii Y."/>
            <person name="Asakawa S."/>
            <person name="Takano H."/>
            <person name="Ohta N."/>
            <person name="Kuroiwa H."/>
            <person name="Tanaka K."/>
            <person name="Shimizu N."/>
            <person name="Sugano S."/>
            <person name="Sato N."/>
            <person name="Nozaki H."/>
            <person name="Ogasawara N."/>
            <person name="Kohara Y."/>
            <person name="Kuroiwa T."/>
        </authorList>
    </citation>
    <scope>NUCLEOTIDE SEQUENCE [LARGE SCALE GENOMIC DNA]</scope>
    <source>
        <strain evidence="2 3">10D</strain>
    </source>
</reference>
<dbReference type="RefSeq" id="XP_005537752.1">
    <property type="nucleotide sequence ID" value="XM_005537695.1"/>
</dbReference>
<feature type="region of interest" description="Disordered" evidence="1">
    <location>
        <begin position="531"/>
        <end position="565"/>
    </location>
</feature>
<feature type="compositionally biased region" description="Low complexity" evidence="1">
    <location>
        <begin position="711"/>
        <end position="730"/>
    </location>
</feature>
<feature type="compositionally biased region" description="Low complexity" evidence="1">
    <location>
        <begin position="595"/>
        <end position="610"/>
    </location>
</feature>
<feature type="region of interest" description="Disordered" evidence="1">
    <location>
        <begin position="673"/>
        <end position="770"/>
    </location>
</feature>
<accession>M1UUY3</accession>
<dbReference type="KEGG" id="cme:CYME_CMP057C"/>
<reference evidence="2 3" key="2">
    <citation type="journal article" date="2007" name="BMC Biol.">
        <title>A 100%-complete sequence reveals unusually simple genomic features in the hot-spring red alga Cyanidioschyzon merolae.</title>
        <authorList>
            <person name="Nozaki H."/>
            <person name="Takano H."/>
            <person name="Misumi O."/>
            <person name="Terasawa K."/>
            <person name="Matsuzaki M."/>
            <person name="Maruyama S."/>
            <person name="Nishida K."/>
            <person name="Yagisawa F."/>
            <person name="Yoshida Y."/>
            <person name="Fujiwara T."/>
            <person name="Takio S."/>
            <person name="Tamura K."/>
            <person name="Chung S.J."/>
            <person name="Nakamura S."/>
            <person name="Kuroiwa H."/>
            <person name="Tanaka K."/>
            <person name="Sato N."/>
            <person name="Kuroiwa T."/>
        </authorList>
    </citation>
    <scope>NUCLEOTIDE SEQUENCE [LARGE SCALE GENOMIC DNA]</scope>
    <source>
        <strain evidence="2 3">10D</strain>
    </source>
</reference>
<dbReference type="OrthoDB" id="43011at2759"/>
<evidence type="ECO:0000313" key="2">
    <source>
        <dbReference type="EMBL" id="BAM81716.1"/>
    </source>
</evidence>
<feature type="compositionally biased region" description="Basic and acidic residues" evidence="1">
    <location>
        <begin position="673"/>
        <end position="684"/>
    </location>
</feature>
<proteinExistence type="predicted"/>
<dbReference type="eggNOG" id="ENOG502S2UA">
    <property type="taxonomic scope" value="Eukaryota"/>
</dbReference>
<gene>
    <name evidence="2" type="ORF">CYME_CMP057C</name>
</gene>
<keyword evidence="3" id="KW-1185">Reference proteome</keyword>
<evidence type="ECO:0000256" key="1">
    <source>
        <dbReference type="SAM" id="MobiDB-lite"/>
    </source>
</evidence>
<dbReference type="Proteomes" id="UP000007014">
    <property type="component" value="Chromosome 16"/>
</dbReference>
<protein>
    <recommendedName>
        <fullName evidence="4">DUF218 domain-containing protein</fullName>
    </recommendedName>
</protein>
<organism evidence="2 3">
    <name type="scientific">Cyanidioschyzon merolae (strain NIES-3377 / 10D)</name>
    <name type="common">Unicellular red alga</name>
    <dbReference type="NCBI Taxonomy" id="280699"/>
    <lineage>
        <taxon>Eukaryota</taxon>
        <taxon>Rhodophyta</taxon>
        <taxon>Bangiophyceae</taxon>
        <taxon>Cyanidiales</taxon>
        <taxon>Cyanidiaceae</taxon>
        <taxon>Cyanidioschyzon</taxon>
    </lineage>
</organism>